<dbReference type="GO" id="GO:0016020">
    <property type="term" value="C:membrane"/>
    <property type="evidence" value="ECO:0007669"/>
    <property type="project" value="UniProtKB-SubCell"/>
</dbReference>
<feature type="compositionally biased region" description="Low complexity" evidence="6">
    <location>
        <begin position="19"/>
        <end position="51"/>
    </location>
</feature>
<feature type="domain" description="C2" evidence="7">
    <location>
        <begin position="564"/>
        <end position="685"/>
    </location>
</feature>
<feature type="region of interest" description="Disordered" evidence="6">
    <location>
        <begin position="748"/>
        <end position="784"/>
    </location>
</feature>
<dbReference type="InterPro" id="IPR031468">
    <property type="entry name" value="SMP_LBD"/>
</dbReference>
<evidence type="ECO:0000256" key="3">
    <source>
        <dbReference type="ARBA" id="ARBA00023055"/>
    </source>
</evidence>
<feature type="compositionally biased region" description="Acidic residues" evidence="6">
    <location>
        <begin position="1169"/>
        <end position="1180"/>
    </location>
</feature>
<dbReference type="PROSITE" id="PS51847">
    <property type="entry name" value="SMP"/>
    <property type="match status" value="1"/>
</dbReference>
<feature type="compositionally biased region" description="Polar residues" evidence="6">
    <location>
        <begin position="1000"/>
        <end position="1016"/>
    </location>
</feature>
<protein>
    <recommendedName>
        <fullName evidence="11">Tricalbin-1</fullName>
    </recommendedName>
</protein>
<dbReference type="EMBL" id="JARAKH010000047">
    <property type="protein sequence ID" value="KAK8377700.1"/>
    <property type="molecule type" value="Genomic_DNA"/>
</dbReference>
<feature type="region of interest" description="Disordered" evidence="6">
    <location>
        <begin position="973"/>
        <end position="1140"/>
    </location>
</feature>
<feature type="compositionally biased region" description="Low complexity" evidence="6">
    <location>
        <begin position="1307"/>
        <end position="1330"/>
    </location>
</feature>
<reference evidence="9 10" key="1">
    <citation type="submission" date="2023-03" db="EMBL/GenBank/DDBJ databases">
        <title>High-quality genome of Scylla paramamosain provides insights in environmental adaptation.</title>
        <authorList>
            <person name="Zhang L."/>
        </authorList>
    </citation>
    <scope>NUCLEOTIDE SEQUENCE [LARGE SCALE GENOMIC DNA]</scope>
    <source>
        <strain evidence="9">LZ_2023a</strain>
        <tissue evidence="9">Muscle</tissue>
    </source>
</reference>
<evidence type="ECO:0000256" key="6">
    <source>
        <dbReference type="SAM" id="MobiDB-lite"/>
    </source>
</evidence>
<dbReference type="Pfam" id="PF25669">
    <property type="entry name" value="SMP_MUG190-like"/>
    <property type="match status" value="1"/>
</dbReference>
<keyword evidence="10" id="KW-1185">Reference proteome</keyword>
<comment type="caution">
    <text evidence="9">The sequence shown here is derived from an EMBL/GenBank/DDBJ whole genome shotgun (WGS) entry which is preliminary data.</text>
</comment>
<keyword evidence="2" id="KW-0813">Transport</keyword>
<feature type="domain" description="SMP-LTD" evidence="8">
    <location>
        <begin position="213"/>
        <end position="426"/>
    </location>
</feature>
<organism evidence="9 10">
    <name type="scientific">Scylla paramamosain</name>
    <name type="common">Mud crab</name>
    <dbReference type="NCBI Taxonomy" id="85552"/>
    <lineage>
        <taxon>Eukaryota</taxon>
        <taxon>Metazoa</taxon>
        <taxon>Ecdysozoa</taxon>
        <taxon>Arthropoda</taxon>
        <taxon>Crustacea</taxon>
        <taxon>Multicrustacea</taxon>
        <taxon>Malacostraca</taxon>
        <taxon>Eumalacostraca</taxon>
        <taxon>Eucarida</taxon>
        <taxon>Decapoda</taxon>
        <taxon>Pleocyemata</taxon>
        <taxon>Brachyura</taxon>
        <taxon>Eubrachyura</taxon>
        <taxon>Portunoidea</taxon>
        <taxon>Portunidae</taxon>
        <taxon>Portuninae</taxon>
        <taxon>Scylla</taxon>
    </lineage>
</organism>
<proteinExistence type="predicted"/>
<evidence type="ECO:0000256" key="1">
    <source>
        <dbReference type="ARBA" id="ARBA00004370"/>
    </source>
</evidence>
<feature type="region of interest" description="Disordered" evidence="6">
    <location>
        <begin position="1158"/>
        <end position="1198"/>
    </location>
</feature>
<dbReference type="GO" id="GO:0008289">
    <property type="term" value="F:lipid binding"/>
    <property type="evidence" value="ECO:0007669"/>
    <property type="project" value="UniProtKB-KW"/>
</dbReference>
<dbReference type="GO" id="GO:0006869">
    <property type="term" value="P:lipid transport"/>
    <property type="evidence" value="ECO:0007669"/>
    <property type="project" value="UniProtKB-KW"/>
</dbReference>
<keyword evidence="4" id="KW-0446">Lipid-binding</keyword>
<evidence type="ECO:0000313" key="10">
    <source>
        <dbReference type="Proteomes" id="UP001487740"/>
    </source>
</evidence>
<sequence>MPRSFLDRHLHRRLHHDSSTTTTTSTTTTATTNTTASSNSTSSFTTSSSASLRKGGSRPWPEECCGSETDQLPEDNASASTTTSTIAAAAAAAAATLHSPQQHHHQYLAEHHHSLYPGLPATLSGEPRPSQLLEDDLKEVLARGSKSGVGVLLPLVGVVVGAWALGAWGASWAWLVISVAFTWALVTGALQRAAQDAARHESLRLSRRRALQADESCEWLNLLVNRWWVFSSASIFARVKAALDPRLAEAKPAFLETISLKQLSLGERTPVLRSVRAWDVTTTTDPSSPRRPHCPTRPPPGLAHAPTHTIALVCDLALDSDSFSAVLSARIGGKGMGVELDVGVEKLAVLGRVVVTATLDMEAPFPHVSRLSLSFTEKPQVWFSVRILKAVQMMELPVLKTWLHSLVMDALSTAWVDPGQLEINIHTSDIIVPETRAGDTLAQGVLTVILWTLKGTSGLDEDKWVVVYVDGQQHVTPSITSQRWQEACSFLVSSSPGNHNLVLKVKTKRLITTTLTQFDLPLSQYGLENCKVAETVLQKKGKVIGASIPPIHLRLQYTPLTPITLEAPMPPPLTDHQEGAGVLYIMVHGADNITTPTSENLPSPYCLIFNNRKKVKMTHYVSECGSPRWECGVEVLVREVCAVTLAMAVCSLPRTATLQDTELLGLATVSLATVKLPMVRRPLPLTRSLPTPGTTPTSSSPMGTVTVTVVFRSIPSVAGCNISSAPDSVLERAGQAILGSVAPGQTSGLGTPVGTLRRPSLTGLGDDEDGISKKRPNAPWYSQASRRWGTQAGTQDIGDILASGLGLMELTIIRARDLVAKDLNGYSDPYCVVKVNGEVKYRTRVKKKTLNPEWEETLMTHLPKAPDHLSITLWDHDAFGRDFLGSVSLGEEEVRGMSIGDAPVWCLLEGTKSGHLEVRIKVISDDYEILFDEFSPEGFILSGAAAQHQIKAADGPLAAGVPLGAGSTEGKVVMVGTEGDPDNSEGVASQESVDEPESPILSSDLQDSQNGETPPLTNGRRASESSILDNQREEPPIHTNLRGTMSGSATPASSSPVHAPVQSRRSGAKIIASALSMARARSHEASPAHSPKSTKAIPKISLTEHHSEDDYGGGSSSSPEHHHRHRHHHKSKKSSDGGLRAVREKVCRGLAHPLRRFRSEANVRGEQQQQEEEEEEEEGCQELQDSPHHPHHHPRLQLSLSVGVPVRVGVGGGESDASELLGGDAPLSHAKSQPNLLLEAARLSSSTKALNSSNNNNVNNNNSSSIPQRAEVFVNVRGVAKRVQGLHIPRSGLQLFLRVRISDEKSGGSLSSTSSSSSSGRSTKTVGRSRLVPACPSPTFDCEWQVDSEVSRRAILVLEVRSGSRQLLNSSNVTLGDLFTEPGAEGSVERWVNLQGGATLLLKASHGGDAPPTSRRRSLFRSWSLHRLGKI</sequence>
<dbReference type="CDD" id="cd00030">
    <property type="entry name" value="C2"/>
    <property type="match status" value="2"/>
</dbReference>
<dbReference type="CDD" id="cd21669">
    <property type="entry name" value="SMP_SF"/>
    <property type="match status" value="1"/>
</dbReference>
<dbReference type="PANTHER" id="PTHR46980">
    <property type="entry name" value="TRICALBIN-1-RELATED"/>
    <property type="match status" value="1"/>
</dbReference>
<feature type="compositionally biased region" description="Basic residues" evidence="6">
    <location>
        <begin position="1121"/>
        <end position="1132"/>
    </location>
</feature>
<dbReference type="PROSITE" id="PS50004">
    <property type="entry name" value="C2"/>
    <property type="match status" value="2"/>
</dbReference>
<dbReference type="PANTHER" id="PTHR46980:SF2">
    <property type="entry name" value="TRICALBIN-1-RELATED"/>
    <property type="match status" value="1"/>
</dbReference>
<keyword evidence="3" id="KW-0445">Lipid transport</keyword>
<keyword evidence="5" id="KW-0472">Membrane</keyword>
<feature type="domain" description="C2" evidence="7">
    <location>
        <begin position="787"/>
        <end position="906"/>
    </location>
</feature>
<evidence type="ECO:0000313" key="9">
    <source>
        <dbReference type="EMBL" id="KAK8377700.1"/>
    </source>
</evidence>
<dbReference type="Gene3D" id="2.60.40.150">
    <property type="entry name" value="C2 domain"/>
    <property type="match status" value="2"/>
</dbReference>
<dbReference type="InterPro" id="IPR035892">
    <property type="entry name" value="C2_domain_sf"/>
</dbReference>
<dbReference type="InterPro" id="IPR000008">
    <property type="entry name" value="C2_dom"/>
</dbReference>
<evidence type="ECO:0000259" key="7">
    <source>
        <dbReference type="PROSITE" id="PS50004"/>
    </source>
</evidence>
<evidence type="ECO:0000259" key="8">
    <source>
        <dbReference type="PROSITE" id="PS51847"/>
    </source>
</evidence>
<feature type="region of interest" description="Disordered" evidence="6">
    <location>
        <begin position="1305"/>
        <end position="1330"/>
    </location>
</feature>
<dbReference type="Pfam" id="PF00168">
    <property type="entry name" value="C2"/>
    <property type="match status" value="2"/>
</dbReference>
<evidence type="ECO:0000256" key="2">
    <source>
        <dbReference type="ARBA" id="ARBA00022448"/>
    </source>
</evidence>
<dbReference type="Proteomes" id="UP001487740">
    <property type="component" value="Unassembled WGS sequence"/>
</dbReference>
<gene>
    <name evidence="9" type="ORF">O3P69_013981</name>
</gene>
<evidence type="ECO:0008006" key="11">
    <source>
        <dbReference type="Google" id="ProtNLM"/>
    </source>
</evidence>
<dbReference type="SMART" id="SM00239">
    <property type="entry name" value="C2"/>
    <property type="match status" value="2"/>
</dbReference>
<accession>A0AAW0SSJ0</accession>
<feature type="region of interest" description="Disordered" evidence="6">
    <location>
        <begin position="1"/>
        <end position="83"/>
    </location>
</feature>
<dbReference type="InterPro" id="IPR052455">
    <property type="entry name" value="Tricalbin_domain"/>
</dbReference>
<feature type="compositionally biased region" description="Polar residues" evidence="6">
    <location>
        <begin position="1041"/>
        <end position="1056"/>
    </location>
</feature>
<evidence type="ECO:0000256" key="5">
    <source>
        <dbReference type="ARBA" id="ARBA00023136"/>
    </source>
</evidence>
<name>A0AAW0SSJ0_SCYPA</name>
<comment type="subcellular location">
    <subcellularLocation>
        <location evidence="1">Membrane</location>
    </subcellularLocation>
</comment>
<dbReference type="SUPFAM" id="SSF49562">
    <property type="entry name" value="C2 domain (Calcium/lipid-binding domain, CaLB)"/>
    <property type="match status" value="2"/>
</dbReference>
<evidence type="ECO:0000256" key="4">
    <source>
        <dbReference type="ARBA" id="ARBA00023121"/>
    </source>
</evidence>